<evidence type="ECO:0000256" key="4">
    <source>
        <dbReference type="ARBA" id="ARBA00022490"/>
    </source>
</evidence>
<dbReference type="InterPro" id="IPR018222">
    <property type="entry name" value="Nuclear_transport_factor_2_euk"/>
</dbReference>
<feature type="region of interest" description="Disordered" evidence="11">
    <location>
        <begin position="1"/>
        <end position="93"/>
    </location>
</feature>
<dbReference type="InterPro" id="IPR057125">
    <property type="entry name" value="NXF1/2/3/5-like_LRR"/>
</dbReference>
<evidence type="ECO:0000256" key="10">
    <source>
        <dbReference type="ARBA" id="ARBA00069694"/>
    </source>
</evidence>
<evidence type="ECO:0000256" key="5">
    <source>
        <dbReference type="ARBA" id="ARBA00022614"/>
    </source>
</evidence>
<evidence type="ECO:0000256" key="9">
    <source>
        <dbReference type="ARBA" id="ARBA00055253"/>
    </source>
</evidence>
<dbReference type="FunFam" id="3.10.450.50:FF:000013">
    <property type="entry name" value="mRNA export factor mex67"/>
    <property type="match status" value="1"/>
</dbReference>
<comment type="function">
    <text evidence="9">Involved in the export of mRNA from the nucleus to the cytoplasm.</text>
</comment>
<feature type="compositionally biased region" description="Basic residues" evidence="11">
    <location>
        <begin position="20"/>
        <end position="31"/>
    </location>
</feature>
<dbReference type="InterPro" id="IPR009060">
    <property type="entry name" value="UBA-like_sf"/>
</dbReference>
<evidence type="ECO:0000256" key="2">
    <source>
        <dbReference type="ARBA" id="ARBA00009285"/>
    </source>
</evidence>
<comment type="subcellular location">
    <subcellularLocation>
        <location evidence="1">Nucleus</location>
    </subcellularLocation>
</comment>
<keyword evidence="7" id="KW-0509">mRNA transport</keyword>
<dbReference type="PANTHER" id="PTHR10662">
    <property type="entry name" value="NUCLEAR RNA EXPORT FACTOR"/>
    <property type="match status" value="1"/>
</dbReference>
<dbReference type="GO" id="GO:0016973">
    <property type="term" value="P:poly(A)+ mRNA export from nucleus"/>
    <property type="evidence" value="ECO:0007669"/>
    <property type="project" value="TreeGrafter"/>
</dbReference>
<dbReference type="Pfam" id="PF24048">
    <property type="entry name" value="LRR_NXF1-5"/>
    <property type="match status" value="1"/>
</dbReference>
<dbReference type="FunFam" id="3.80.10.10:FF:000296">
    <property type="entry name" value="mRNA export factor MEX67"/>
    <property type="match status" value="1"/>
</dbReference>
<evidence type="ECO:0000256" key="8">
    <source>
        <dbReference type="ARBA" id="ARBA00023242"/>
    </source>
</evidence>
<dbReference type="EMBL" id="FJUX01000008">
    <property type="protein sequence ID" value="CZS91582.1"/>
    <property type="molecule type" value="Genomic_DNA"/>
</dbReference>
<dbReference type="InterPro" id="IPR032710">
    <property type="entry name" value="NTF2-like_dom_sf"/>
</dbReference>
<dbReference type="PROSITE" id="PS51281">
    <property type="entry name" value="TAP_C"/>
    <property type="match status" value="1"/>
</dbReference>
<dbReference type="SMART" id="SM00804">
    <property type="entry name" value="TAP_C"/>
    <property type="match status" value="1"/>
</dbReference>
<dbReference type="Gene3D" id="1.10.8.10">
    <property type="entry name" value="DNA helicase RuvA subunit, C-terminal domain"/>
    <property type="match status" value="1"/>
</dbReference>
<evidence type="ECO:0000256" key="7">
    <source>
        <dbReference type="ARBA" id="ARBA00022816"/>
    </source>
</evidence>
<accession>A0A1E1K0T3</accession>
<dbReference type="CDD" id="cd14342">
    <property type="entry name" value="UBA_TAP-C"/>
    <property type="match status" value="1"/>
</dbReference>
<evidence type="ECO:0000259" key="13">
    <source>
        <dbReference type="PROSITE" id="PS51281"/>
    </source>
</evidence>
<dbReference type="GO" id="GO:0003723">
    <property type="term" value="F:RNA binding"/>
    <property type="evidence" value="ECO:0007669"/>
    <property type="project" value="TreeGrafter"/>
</dbReference>
<dbReference type="Pfam" id="PF03943">
    <property type="entry name" value="TAP_C"/>
    <property type="match status" value="1"/>
</dbReference>
<dbReference type="SUPFAM" id="SSF54427">
    <property type="entry name" value="NTF2-like"/>
    <property type="match status" value="1"/>
</dbReference>
<evidence type="ECO:0000256" key="6">
    <source>
        <dbReference type="ARBA" id="ARBA00022737"/>
    </source>
</evidence>
<sequence length="670" mass="72466">MLHNPPPPRGPRGSSPQVRGRGRGGIQKRRNGGPAPKVDRDGDLNMDAAVSVADKPKSGNAFGGRGRGRNPDRPGRSQAGPASRPGGRGNTISDRAKQNMIRGLGGNQANVLESRITDGGLRLQVSGLSESKAASNPDGGLESLLGFLERKASGLDSKSNRAVKIKKSSKAGDSVFITASPEDIAAILKLNNFNFAGAILTIRALDASGNAPDVPSATSEVKDQLRAVLASRYDAGLKLLNLSSLVADPGLNSMGVFNGSTTTSKIFPALMVVCNDLFKTKKEKQEAIVSVTLADNALTKVNEIHILAEMFPDIKNIDLSRNNLADLRSIDAWRRKFRNMEHLILVGNPIEAQLAELKDEIMKRYPKLHTLNNVQVRTQEEVAVTVAADEAARNPFPVLGPNFQDVGGVGANFVTQFFALYDNDRNAFLGQFYDSHSKFSLAINMTAPRSTELSVPVQAWSEYTKHSRNLLKVTHLNTRMNRQYIGVQDIQPVWASLPASRHPDLHTQGDKYIIECNTVSGLPDLTGQAIHGVDGLMITIHGEFEDQPPKNADKSLRSFSRTFVLGPGAPGGPQIRVVSDMLALRAWAPLAQPVVSQSPPQLQAALTPEQQVLQQQEAIANQLTEKTGMTLEYSAMCLNETGWDLEKAFVAFTTNKANLPPNAWVAGIPR</sequence>
<keyword evidence="6" id="KW-0677">Repeat</keyword>
<feature type="domain" description="NTF2" evidence="12">
    <location>
        <begin position="409"/>
        <end position="584"/>
    </location>
</feature>
<dbReference type="PROSITE" id="PS50177">
    <property type="entry name" value="NTF2_DOMAIN"/>
    <property type="match status" value="1"/>
</dbReference>
<keyword evidence="3" id="KW-0813">Transport</keyword>
<dbReference type="Pfam" id="PF22602">
    <property type="entry name" value="NXF_NTF2"/>
    <property type="match status" value="1"/>
</dbReference>
<evidence type="ECO:0000313" key="14">
    <source>
        <dbReference type="EMBL" id="CZS91582.1"/>
    </source>
</evidence>
<dbReference type="PANTHER" id="PTHR10662:SF22">
    <property type="entry name" value="NUCLEAR RNA EXPORT FACTOR 1"/>
    <property type="match status" value="1"/>
</dbReference>
<keyword evidence="8" id="KW-0539">Nucleus</keyword>
<evidence type="ECO:0000256" key="3">
    <source>
        <dbReference type="ARBA" id="ARBA00022448"/>
    </source>
</evidence>
<proteinExistence type="inferred from homology"/>
<dbReference type="SUPFAM" id="SSF52058">
    <property type="entry name" value="L domain-like"/>
    <property type="match status" value="1"/>
</dbReference>
<dbReference type="InterPro" id="IPR002075">
    <property type="entry name" value="NTF2_dom"/>
</dbReference>
<dbReference type="InterPro" id="IPR032675">
    <property type="entry name" value="LRR_dom_sf"/>
</dbReference>
<keyword evidence="15" id="KW-1185">Reference proteome</keyword>
<dbReference type="GO" id="GO:0005634">
    <property type="term" value="C:nucleus"/>
    <property type="evidence" value="ECO:0007669"/>
    <property type="project" value="UniProtKB-SubCell"/>
</dbReference>
<evidence type="ECO:0000256" key="11">
    <source>
        <dbReference type="SAM" id="MobiDB-lite"/>
    </source>
</evidence>
<keyword evidence="5" id="KW-0433">Leucine-rich repeat</keyword>
<dbReference type="Gene3D" id="3.10.450.50">
    <property type="match status" value="1"/>
</dbReference>
<gene>
    <name evidence="14" type="ORF">RAG0_02159</name>
</gene>
<dbReference type="InterPro" id="IPR005637">
    <property type="entry name" value="TAP_C_dom"/>
</dbReference>
<feature type="compositionally biased region" description="Pro residues" evidence="11">
    <location>
        <begin position="1"/>
        <end position="10"/>
    </location>
</feature>
<feature type="domain" description="TAP-C" evidence="13">
    <location>
        <begin position="614"/>
        <end position="667"/>
    </location>
</feature>
<organism evidence="14 15">
    <name type="scientific">Rhynchosporium agropyri</name>
    <dbReference type="NCBI Taxonomy" id="914238"/>
    <lineage>
        <taxon>Eukaryota</taxon>
        <taxon>Fungi</taxon>
        <taxon>Dikarya</taxon>
        <taxon>Ascomycota</taxon>
        <taxon>Pezizomycotina</taxon>
        <taxon>Leotiomycetes</taxon>
        <taxon>Helotiales</taxon>
        <taxon>Ploettnerulaceae</taxon>
        <taxon>Rhynchosporium</taxon>
    </lineage>
</organism>
<evidence type="ECO:0000313" key="15">
    <source>
        <dbReference type="Proteomes" id="UP000178912"/>
    </source>
</evidence>
<comment type="similarity">
    <text evidence="2">Belongs to the NXF family.</text>
</comment>
<keyword evidence="4" id="KW-0963">Cytoplasm</keyword>
<protein>
    <recommendedName>
        <fullName evidence="10">mRNA export factor MEX67</fullName>
    </recommendedName>
</protein>
<dbReference type="Proteomes" id="UP000178912">
    <property type="component" value="Unassembled WGS sequence"/>
</dbReference>
<dbReference type="InterPro" id="IPR030217">
    <property type="entry name" value="NXF_fam"/>
</dbReference>
<reference evidence="15" key="1">
    <citation type="submission" date="2016-03" db="EMBL/GenBank/DDBJ databases">
        <authorList>
            <person name="Guldener U."/>
        </authorList>
    </citation>
    <scope>NUCLEOTIDE SEQUENCE [LARGE SCALE GENOMIC DNA]</scope>
    <source>
        <strain evidence="15">04CH-RAC-A.6.1</strain>
    </source>
</reference>
<dbReference type="Gene3D" id="3.80.10.10">
    <property type="entry name" value="Ribonuclease Inhibitor"/>
    <property type="match status" value="1"/>
</dbReference>
<dbReference type="SUPFAM" id="SSF46934">
    <property type="entry name" value="UBA-like"/>
    <property type="match status" value="1"/>
</dbReference>
<evidence type="ECO:0000256" key="1">
    <source>
        <dbReference type="ARBA" id="ARBA00004123"/>
    </source>
</evidence>
<evidence type="ECO:0000259" key="12">
    <source>
        <dbReference type="PROSITE" id="PS50177"/>
    </source>
</evidence>
<name>A0A1E1K0T3_9HELO</name>
<dbReference type="AlphaFoldDB" id="A0A1E1K0T3"/>
<dbReference type="OrthoDB" id="25872at2759"/>